<feature type="compositionally biased region" description="Polar residues" evidence="8">
    <location>
        <begin position="538"/>
        <end position="552"/>
    </location>
</feature>
<keyword evidence="2" id="KW-0677">Repeat</keyword>
<keyword evidence="6" id="KW-0131">Cell cycle</keyword>
<dbReference type="PANTHER" id="PTHR12558">
    <property type="entry name" value="CELL DIVISION CYCLE 16,23,27"/>
    <property type="match status" value="1"/>
</dbReference>
<dbReference type="SUPFAM" id="SSF48452">
    <property type="entry name" value="TPR-like"/>
    <property type="match status" value="2"/>
</dbReference>
<feature type="compositionally biased region" description="Gly residues" evidence="8">
    <location>
        <begin position="126"/>
        <end position="142"/>
    </location>
</feature>
<feature type="compositionally biased region" description="Low complexity" evidence="8">
    <location>
        <begin position="602"/>
        <end position="613"/>
    </location>
</feature>
<dbReference type="GO" id="GO:0016567">
    <property type="term" value="P:protein ubiquitination"/>
    <property type="evidence" value="ECO:0007669"/>
    <property type="project" value="TreeGrafter"/>
</dbReference>
<dbReference type="EMBL" id="FN648144">
    <property type="protein sequence ID" value="CBJ29753.1"/>
    <property type="molecule type" value="Genomic_DNA"/>
</dbReference>
<sequence length="732" mass="77449">MDVGEFERASQAFGNKSWPAAAAAGSVPGGLYSRARFLGWYSLFLAGERRREEESQLTDALQRRRLVNPHLKTLHAELSQCDQAGTLDAFGLYIYAAVLKALREEGRGGAGGTGGNTPTPTTPHSSGGGGGANSLGGSGGGAFVTPRARAPSGGRGDATGGGGGTTSTEKTAVTTATAQEVLARSLRLFPYNWSAWLDLASLCLETDTFFLQHLLVEQHLSKDALAILDDLEPSFPCSSYVLSQTAVAHYHLRNFDQGHDDFKELRRRDPLRMEGLDVFSNILYVKECKAELSFLAHTTNKSAPLRPETNCIIGNYYSLKGQHEKAVTYFLKALRLDRRCLSAWTLMGHEFIELKNSGAAVESYRQAVDINPKDYRAWYGLGQAYEILHMHLYAIYYYKRATALRPYDARMWIAMGQCLEKLGKSAEAISTYERAMANDDREGIALAQLAKLYDGAGRKDSAAKCYETMLANRSADGDNSSAEEGMHFLCLYYKNKGDYTRASKMANGLLDYTGTSREAALAVLREIRSIMETRQHQAAESSALPQPHNANNSHDDVSLDGGSGRPLFTPRAATGSSHHDGSGAGGSQLFNANNSGLGGSVRGATRAAAGTFPTPTPRRPGRVRNGVSPGTGGGGGGAAGGGAGSGTPGYRLMGNSGGGTSLAPRSPEDMSVAMSLGSSDEDDDGGALARYSPGIATPVATGHGGAGAGHDGSPEAGGDGQGEESLSDILSP</sequence>
<dbReference type="GO" id="GO:0005680">
    <property type="term" value="C:anaphase-promoting complex"/>
    <property type="evidence" value="ECO:0007669"/>
    <property type="project" value="InterPro"/>
</dbReference>
<evidence type="ECO:0000256" key="6">
    <source>
        <dbReference type="ARBA" id="ARBA00023306"/>
    </source>
</evidence>
<gene>
    <name evidence="10" type="primary">APC8-cdc23</name>
    <name evidence="10" type="ORF">Esi_0160_0056</name>
</gene>
<evidence type="ECO:0000256" key="4">
    <source>
        <dbReference type="ARBA" id="ARBA00022786"/>
    </source>
</evidence>
<keyword evidence="1" id="KW-0132">Cell division</keyword>
<keyword evidence="11" id="KW-1185">Reference proteome</keyword>
<feature type="region of interest" description="Disordered" evidence="8">
    <location>
        <begin position="533"/>
        <end position="732"/>
    </location>
</feature>
<evidence type="ECO:0000313" key="10">
    <source>
        <dbReference type="EMBL" id="CBJ29753.1"/>
    </source>
</evidence>
<feature type="region of interest" description="Disordered" evidence="8">
    <location>
        <begin position="108"/>
        <end position="171"/>
    </location>
</feature>
<protein>
    <submittedName>
        <fullName evidence="10">Subunit of the Anaphase Promoting Complex</fullName>
    </submittedName>
</protein>
<dbReference type="InterPro" id="IPR011990">
    <property type="entry name" value="TPR-like_helical_dom_sf"/>
</dbReference>
<dbReference type="SMART" id="SM00028">
    <property type="entry name" value="TPR"/>
    <property type="match status" value="5"/>
</dbReference>
<feature type="compositionally biased region" description="Low complexity" evidence="8">
    <location>
        <begin position="116"/>
        <end position="125"/>
    </location>
</feature>
<evidence type="ECO:0000313" key="11">
    <source>
        <dbReference type="Proteomes" id="UP000002630"/>
    </source>
</evidence>
<feature type="compositionally biased region" description="Gly residues" evidence="8">
    <location>
        <begin position="629"/>
        <end position="647"/>
    </location>
</feature>
<feature type="repeat" description="TPR" evidence="7">
    <location>
        <begin position="341"/>
        <end position="374"/>
    </location>
</feature>
<accession>D7FLS8</accession>
<dbReference type="STRING" id="2880.D7FLS8"/>
<dbReference type="GO" id="GO:0045842">
    <property type="term" value="P:positive regulation of mitotic metaphase/anaphase transition"/>
    <property type="evidence" value="ECO:0007669"/>
    <property type="project" value="TreeGrafter"/>
</dbReference>
<dbReference type="PANTHER" id="PTHR12558:SF10">
    <property type="entry name" value="CELL DIVISION CYCLE PROTEIN 23 HOMOLOG"/>
    <property type="match status" value="1"/>
</dbReference>
<reference evidence="10 11" key="1">
    <citation type="journal article" date="2010" name="Nature">
        <title>The Ectocarpus genome and the independent evolution of multicellularity in brown algae.</title>
        <authorList>
            <person name="Cock J.M."/>
            <person name="Sterck L."/>
            <person name="Rouze P."/>
            <person name="Scornet D."/>
            <person name="Allen A.E."/>
            <person name="Amoutzias G."/>
            <person name="Anthouard V."/>
            <person name="Artiguenave F."/>
            <person name="Aury J.M."/>
            <person name="Badger J.H."/>
            <person name="Beszteri B."/>
            <person name="Billiau K."/>
            <person name="Bonnet E."/>
            <person name="Bothwell J.H."/>
            <person name="Bowler C."/>
            <person name="Boyen C."/>
            <person name="Brownlee C."/>
            <person name="Carrano C.J."/>
            <person name="Charrier B."/>
            <person name="Cho G.Y."/>
            <person name="Coelho S.M."/>
            <person name="Collen J."/>
            <person name="Corre E."/>
            <person name="Da Silva C."/>
            <person name="Delage L."/>
            <person name="Delaroque N."/>
            <person name="Dittami S.M."/>
            <person name="Doulbeau S."/>
            <person name="Elias M."/>
            <person name="Farnham G."/>
            <person name="Gachon C.M."/>
            <person name="Gschloessl B."/>
            <person name="Heesch S."/>
            <person name="Jabbari K."/>
            <person name="Jubin C."/>
            <person name="Kawai H."/>
            <person name="Kimura K."/>
            <person name="Kloareg B."/>
            <person name="Kupper F.C."/>
            <person name="Lang D."/>
            <person name="Le Bail A."/>
            <person name="Leblanc C."/>
            <person name="Lerouge P."/>
            <person name="Lohr M."/>
            <person name="Lopez P.J."/>
            <person name="Martens C."/>
            <person name="Maumus F."/>
            <person name="Michel G."/>
            <person name="Miranda-Saavedra D."/>
            <person name="Morales J."/>
            <person name="Moreau H."/>
            <person name="Motomura T."/>
            <person name="Nagasato C."/>
            <person name="Napoli C.A."/>
            <person name="Nelson D.R."/>
            <person name="Nyvall-Collen P."/>
            <person name="Peters A.F."/>
            <person name="Pommier C."/>
            <person name="Potin P."/>
            <person name="Poulain J."/>
            <person name="Quesneville H."/>
            <person name="Read B."/>
            <person name="Rensing S.A."/>
            <person name="Ritter A."/>
            <person name="Rousvoal S."/>
            <person name="Samanta M."/>
            <person name="Samson G."/>
            <person name="Schroeder D.C."/>
            <person name="Segurens B."/>
            <person name="Strittmatter M."/>
            <person name="Tonon T."/>
            <person name="Tregear J.W."/>
            <person name="Valentin K."/>
            <person name="von Dassow P."/>
            <person name="Yamagishi T."/>
            <person name="Van de Peer Y."/>
            <person name="Wincker P."/>
        </authorList>
    </citation>
    <scope>NUCLEOTIDE SEQUENCE [LARGE SCALE GENOMIC DNA]</scope>
    <source>
        <strain evidence="11">Ec32 / CCAP1310/4</strain>
    </source>
</reference>
<keyword evidence="3" id="KW-0498">Mitosis</keyword>
<evidence type="ECO:0000256" key="5">
    <source>
        <dbReference type="ARBA" id="ARBA00022803"/>
    </source>
</evidence>
<name>D7FLS8_ECTSI</name>
<dbReference type="EMBL" id="FN649734">
    <property type="protein sequence ID" value="CBJ29753.1"/>
    <property type="molecule type" value="Genomic_DNA"/>
</dbReference>
<dbReference type="Pfam" id="PF04049">
    <property type="entry name" value="ANAPC8"/>
    <property type="match status" value="2"/>
</dbReference>
<feature type="compositionally biased region" description="Gly residues" evidence="8">
    <location>
        <begin position="702"/>
        <end position="720"/>
    </location>
</feature>
<dbReference type="OMA" id="ARMWIAM"/>
<dbReference type="OrthoDB" id="10262026at2759"/>
<evidence type="ECO:0000256" key="1">
    <source>
        <dbReference type="ARBA" id="ARBA00022618"/>
    </source>
</evidence>
<evidence type="ECO:0000256" key="2">
    <source>
        <dbReference type="ARBA" id="ARBA00022737"/>
    </source>
</evidence>
<dbReference type="InterPro" id="IPR007192">
    <property type="entry name" value="APC8"/>
</dbReference>
<feature type="repeat" description="TPR" evidence="7">
    <location>
        <begin position="409"/>
        <end position="442"/>
    </location>
</feature>
<dbReference type="Pfam" id="PF13181">
    <property type="entry name" value="TPR_8"/>
    <property type="match status" value="2"/>
</dbReference>
<feature type="domain" description="Cdc23" evidence="9">
    <location>
        <begin position="175"/>
        <end position="246"/>
    </location>
</feature>
<feature type="repeat" description="TPR" evidence="7">
    <location>
        <begin position="307"/>
        <end position="340"/>
    </location>
</feature>
<dbReference type="eggNOG" id="KOG1155">
    <property type="taxonomic scope" value="Eukaryota"/>
</dbReference>
<evidence type="ECO:0000256" key="8">
    <source>
        <dbReference type="SAM" id="MobiDB-lite"/>
    </source>
</evidence>
<evidence type="ECO:0000256" key="7">
    <source>
        <dbReference type="PROSITE-ProRule" id="PRU00339"/>
    </source>
</evidence>
<dbReference type="PROSITE" id="PS50005">
    <property type="entry name" value="TPR"/>
    <property type="match status" value="4"/>
</dbReference>
<feature type="repeat" description="TPR" evidence="7">
    <location>
        <begin position="375"/>
        <end position="408"/>
    </location>
</feature>
<dbReference type="InParanoid" id="D7FLS8"/>
<evidence type="ECO:0000259" key="9">
    <source>
        <dbReference type="Pfam" id="PF04049"/>
    </source>
</evidence>
<organism evidence="10 11">
    <name type="scientific">Ectocarpus siliculosus</name>
    <name type="common">Brown alga</name>
    <name type="synonym">Conferva siliculosa</name>
    <dbReference type="NCBI Taxonomy" id="2880"/>
    <lineage>
        <taxon>Eukaryota</taxon>
        <taxon>Sar</taxon>
        <taxon>Stramenopiles</taxon>
        <taxon>Ochrophyta</taxon>
        <taxon>PX clade</taxon>
        <taxon>Phaeophyceae</taxon>
        <taxon>Ectocarpales</taxon>
        <taxon>Ectocarpaceae</taxon>
        <taxon>Ectocarpus</taxon>
    </lineage>
</organism>
<proteinExistence type="predicted"/>
<keyword evidence="4" id="KW-0833">Ubl conjugation pathway</keyword>
<dbReference type="Proteomes" id="UP000002630">
    <property type="component" value="Linkage Group LG09"/>
</dbReference>
<dbReference type="AlphaFoldDB" id="D7FLS8"/>
<evidence type="ECO:0000256" key="3">
    <source>
        <dbReference type="ARBA" id="ARBA00022776"/>
    </source>
</evidence>
<feature type="compositionally biased region" description="Gly residues" evidence="8">
    <location>
        <begin position="153"/>
        <end position="165"/>
    </location>
</feature>
<dbReference type="Pfam" id="PF13414">
    <property type="entry name" value="TPR_11"/>
    <property type="match status" value="1"/>
</dbReference>
<dbReference type="GO" id="GO:0051301">
    <property type="term" value="P:cell division"/>
    <property type="evidence" value="ECO:0007669"/>
    <property type="project" value="UniProtKB-KW"/>
</dbReference>
<dbReference type="InterPro" id="IPR019734">
    <property type="entry name" value="TPR_rpt"/>
</dbReference>
<dbReference type="Gene3D" id="1.25.40.10">
    <property type="entry name" value="Tetratricopeptide repeat domain"/>
    <property type="match status" value="3"/>
</dbReference>
<dbReference type="GO" id="GO:0031145">
    <property type="term" value="P:anaphase-promoting complex-dependent catabolic process"/>
    <property type="evidence" value="ECO:0007669"/>
    <property type="project" value="TreeGrafter"/>
</dbReference>
<keyword evidence="5 7" id="KW-0802">TPR repeat</keyword>
<feature type="domain" description="Cdc23" evidence="9">
    <location>
        <begin position="2"/>
        <end position="104"/>
    </location>
</feature>